<feature type="compositionally biased region" description="Pro residues" evidence="1">
    <location>
        <begin position="504"/>
        <end position="528"/>
    </location>
</feature>
<feature type="compositionally biased region" description="Pro residues" evidence="1">
    <location>
        <begin position="382"/>
        <end position="391"/>
    </location>
</feature>
<feature type="region of interest" description="Disordered" evidence="1">
    <location>
        <begin position="501"/>
        <end position="531"/>
    </location>
</feature>
<evidence type="ECO:0000259" key="2">
    <source>
        <dbReference type="Pfam" id="PF09937"/>
    </source>
</evidence>
<reference evidence="3 4" key="1">
    <citation type="submission" date="2020-04" db="EMBL/GenBank/DDBJ databases">
        <authorList>
            <consortium name="Desulfovibrio sp. FSS-1 genome sequencing consortium"/>
            <person name="Shimoshige H."/>
            <person name="Kobayashi H."/>
            <person name="Maekawa T."/>
        </authorList>
    </citation>
    <scope>NUCLEOTIDE SEQUENCE [LARGE SCALE GENOMIC DNA]</scope>
    <source>
        <strain evidence="3 4">SIID29052-01</strain>
    </source>
</reference>
<comment type="caution">
    <text evidence="3">The sequence shown here is derived from an EMBL/GenBank/DDBJ whole genome shotgun (WGS) entry which is preliminary data.</text>
</comment>
<evidence type="ECO:0000256" key="1">
    <source>
        <dbReference type="SAM" id="MobiDB-lite"/>
    </source>
</evidence>
<gene>
    <name evidence="3" type="primary">pipB2_1</name>
    <name evidence="3" type="ORF">NNJEOMEG_01287</name>
</gene>
<dbReference type="RefSeq" id="WP_173082484.1">
    <property type="nucleotide sequence ID" value="NZ_BLTE01000004.1"/>
</dbReference>
<dbReference type="InterPro" id="IPR018683">
    <property type="entry name" value="DUF2169"/>
</dbReference>
<evidence type="ECO:0000313" key="3">
    <source>
        <dbReference type="EMBL" id="GFK93454.1"/>
    </source>
</evidence>
<sequence length="860" mass="90683">MKKIKPEKLSLTHRCTVFNKDNLLFVNLLGAFSFDRPDEPLGEDVLWAALKEACGPHVFDEGYLKSRGEFIVHGSCHAPGGAPVRGCEVCVRVGGLSKRLTVFGDRYWVGEGAMTQATDPEPFTSMPLGWERAFGGKGYNRNRLGKGAVPMTLPTGETLRPLPNQEDPCALITNPGDRPEPAGLGLLGSLRFWRGRGLGAYGEKWFAEHWPYIAPDYDLDLINTACPDQWIEGYFKGGEDVEIHNMHPREPVLRTRLPRLRARAYMRRAIWDRIGYNELEPHWDTVWLLPERKLMLCVWRSMFLVSSQGARDVTHVCAELEHQDAPPKPRQHYLDVLGGAPLEPESQAPGAPPPPPSQAAPASAPTPAPVAAPASVSAPQAETPPPPPIPDPEMEAMLEKVRGILAKQGISIPTAPPPPPDPFGLGGPNPEEAMAKAGDLLKTTGEELQRTLAAQGIPVRPVDPAAPPDPRKLLAALDALDVRDARLAEGLKQLRAALAEDAASPPPPPTGAAPEPPAAATAPPPPPSSGLTRLEVLRRVGQGLSLARQDLTGLDLSAAPLAGADLREAILENVSLKGADLAGANLSGAILPGADLSGAAASRADFTGAFAHGAKAAGAALAGAVLARADFAGADFTGADLTGADLSRASLDKALLPGAVLAGCLAPGARFAGADATGAVFRKARMERAGFASARLDGADFEQAGVPGADFLNASGRKACFAGADLSGSQAPGGAAFQEADFTSASLAGATWTDCDLSHARLSGAVLDGASLRRTRLENADLTRSTARSAVLDEADLSGARLVAVNAFKASLREASLHKADMGDSNFFLADFFRARFHETNLAGSNLGRTILEKWRSIKL</sequence>
<reference evidence="3 4" key="2">
    <citation type="submission" date="2020-05" db="EMBL/GenBank/DDBJ databases">
        <title>Draft genome sequence of Desulfovibrio sp. strainFSS-1.</title>
        <authorList>
            <person name="Shimoshige H."/>
            <person name="Kobayashi H."/>
            <person name="Maekawa T."/>
        </authorList>
    </citation>
    <scope>NUCLEOTIDE SEQUENCE [LARGE SCALE GENOMIC DNA]</scope>
    <source>
        <strain evidence="3 4">SIID29052-01</strain>
    </source>
</reference>
<feature type="region of interest" description="Disordered" evidence="1">
    <location>
        <begin position="340"/>
        <end position="393"/>
    </location>
</feature>
<organism evidence="3 4">
    <name type="scientific">Fundidesulfovibrio magnetotacticus</name>
    <dbReference type="NCBI Taxonomy" id="2730080"/>
    <lineage>
        <taxon>Bacteria</taxon>
        <taxon>Pseudomonadati</taxon>
        <taxon>Thermodesulfobacteriota</taxon>
        <taxon>Desulfovibrionia</taxon>
        <taxon>Desulfovibrionales</taxon>
        <taxon>Desulfovibrionaceae</taxon>
        <taxon>Fundidesulfovibrio</taxon>
    </lineage>
</organism>
<feature type="compositionally biased region" description="Low complexity" evidence="1">
    <location>
        <begin position="371"/>
        <end position="381"/>
    </location>
</feature>
<dbReference type="EMBL" id="BLTE01000004">
    <property type="protein sequence ID" value="GFK93454.1"/>
    <property type="molecule type" value="Genomic_DNA"/>
</dbReference>
<dbReference type="PANTHER" id="PTHR14136:SF17">
    <property type="entry name" value="BTB_POZ DOMAIN-CONTAINING PROTEIN KCTD9"/>
    <property type="match status" value="1"/>
</dbReference>
<dbReference type="Gene3D" id="2.160.20.80">
    <property type="entry name" value="E3 ubiquitin-protein ligase SopA"/>
    <property type="match status" value="3"/>
</dbReference>
<evidence type="ECO:0000313" key="4">
    <source>
        <dbReference type="Proteomes" id="UP000494245"/>
    </source>
</evidence>
<dbReference type="SUPFAM" id="SSF141571">
    <property type="entry name" value="Pentapeptide repeat-like"/>
    <property type="match status" value="2"/>
</dbReference>
<feature type="compositionally biased region" description="Pro residues" evidence="1">
    <location>
        <begin position="350"/>
        <end position="370"/>
    </location>
</feature>
<proteinExistence type="predicted"/>
<keyword evidence="4" id="KW-1185">Reference proteome</keyword>
<dbReference type="Pfam" id="PF00805">
    <property type="entry name" value="Pentapeptide"/>
    <property type="match status" value="6"/>
</dbReference>
<dbReference type="PANTHER" id="PTHR14136">
    <property type="entry name" value="BTB_POZ DOMAIN-CONTAINING PROTEIN KCTD9"/>
    <property type="match status" value="1"/>
</dbReference>
<protein>
    <submittedName>
        <fullName evidence="3">Secreted effector protein PipB2</fullName>
    </submittedName>
</protein>
<accession>A0A6V8LP13</accession>
<dbReference type="Pfam" id="PF09937">
    <property type="entry name" value="DUF2169"/>
    <property type="match status" value="1"/>
</dbReference>
<dbReference type="AlphaFoldDB" id="A0A6V8LP13"/>
<dbReference type="InterPro" id="IPR051082">
    <property type="entry name" value="Pentapeptide-BTB/POZ_domain"/>
</dbReference>
<feature type="domain" description="DUF2169" evidence="2">
    <location>
        <begin position="31"/>
        <end position="300"/>
    </location>
</feature>
<dbReference type="Proteomes" id="UP000494245">
    <property type="component" value="Unassembled WGS sequence"/>
</dbReference>
<feature type="region of interest" description="Disordered" evidence="1">
    <location>
        <begin position="410"/>
        <end position="433"/>
    </location>
</feature>
<dbReference type="InterPro" id="IPR001646">
    <property type="entry name" value="5peptide_repeat"/>
</dbReference>
<name>A0A6V8LP13_9BACT</name>